<organism evidence="1 2">
    <name type="scientific">Porites lobata</name>
    <dbReference type="NCBI Taxonomy" id="104759"/>
    <lineage>
        <taxon>Eukaryota</taxon>
        <taxon>Metazoa</taxon>
        <taxon>Cnidaria</taxon>
        <taxon>Anthozoa</taxon>
        <taxon>Hexacorallia</taxon>
        <taxon>Scleractinia</taxon>
        <taxon>Fungiina</taxon>
        <taxon>Poritidae</taxon>
        <taxon>Porites</taxon>
    </lineage>
</organism>
<reference evidence="1 2" key="1">
    <citation type="submission" date="2022-05" db="EMBL/GenBank/DDBJ databases">
        <authorList>
            <consortium name="Genoscope - CEA"/>
            <person name="William W."/>
        </authorList>
    </citation>
    <scope>NUCLEOTIDE SEQUENCE [LARGE SCALE GENOMIC DNA]</scope>
</reference>
<comment type="caution">
    <text evidence="1">The sequence shown here is derived from an EMBL/GenBank/DDBJ whole genome shotgun (WGS) entry which is preliminary data.</text>
</comment>
<keyword evidence="2" id="KW-1185">Reference proteome</keyword>
<dbReference type="Proteomes" id="UP001159405">
    <property type="component" value="Unassembled WGS sequence"/>
</dbReference>
<evidence type="ECO:0000313" key="1">
    <source>
        <dbReference type="EMBL" id="CAH3037225.1"/>
    </source>
</evidence>
<name>A0ABN8N2B1_9CNID</name>
<proteinExistence type="predicted"/>
<sequence>MAGTDLLTGLIVQPMAVALEVSKILSASPFCTLEKIYSVTLAGIGFASIDHLALISVERYIASKYSLSHNTTSFREGLKLQLSDELTVCRIKKSTKYKAYTNQCHI</sequence>
<dbReference type="EMBL" id="CALNXK010000005">
    <property type="protein sequence ID" value="CAH3037225.1"/>
    <property type="molecule type" value="Genomic_DNA"/>
</dbReference>
<gene>
    <name evidence="1" type="ORF">PLOB_00035452</name>
</gene>
<dbReference type="Gene3D" id="1.20.1070.10">
    <property type="entry name" value="Rhodopsin 7-helix transmembrane proteins"/>
    <property type="match status" value="1"/>
</dbReference>
<accession>A0ABN8N2B1</accession>
<dbReference type="CDD" id="cd00637">
    <property type="entry name" value="7tm_classA_rhodopsin-like"/>
    <property type="match status" value="1"/>
</dbReference>
<protein>
    <submittedName>
        <fullName evidence="1">Uncharacterized protein</fullName>
    </submittedName>
</protein>
<evidence type="ECO:0000313" key="2">
    <source>
        <dbReference type="Proteomes" id="UP001159405"/>
    </source>
</evidence>